<gene>
    <name evidence="1" type="ORF">RRG08_010418</name>
</gene>
<comment type="caution">
    <text evidence="1">The sequence shown here is derived from an EMBL/GenBank/DDBJ whole genome shotgun (WGS) entry which is preliminary data.</text>
</comment>
<dbReference type="Proteomes" id="UP001283361">
    <property type="component" value="Unassembled WGS sequence"/>
</dbReference>
<evidence type="ECO:0000313" key="1">
    <source>
        <dbReference type="EMBL" id="KAK3755815.1"/>
    </source>
</evidence>
<proteinExistence type="predicted"/>
<reference evidence="1" key="1">
    <citation type="journal article" date="2023" name="G3 (Bethesda)">
        <title>A reference genome for the long-term kleptoplast-retaining sea slug Elysia crispata morphotype clarki.</title>
        <authorList>
            <person name="Eastman K.E."/>
            <person name="Pendleton A.L."/>
            <person name="Shaikh M.A."/>
            <person name="Suttiyut T."/>
            <person name="Ogas R."/>
            <person name="Tomko P."/>
            <person name="Gavelis G."/>
            <person name="Widhalm J.R."/>
            <person name="Wisecaver J.H."/>
        </authorList>
    </citation>
    <scope>NUCLEOTIDE SEQUENCE</scope>
    <source>
        <strain evidence="1">ECLA1</strain>
    </source>
</reference>
<name>A0AAE0YSF9_9GAST</name>
<accession>A0AAE0YSF9</accession>
<dbReference type="AlphaFoldDB" id="A0AAE0YSF9"/>
<protein>
    <submittedName>
        <fullName evidence="1">Uncharacterized protein</fullName>
    </submittedName>
</protein>
<dbReference type="EMBL" id="JAWDGP010005587">
    <property type="protein sequence ID" value="KAK3755815.1"/>
    <property type="molecule type" value="Genomic_DNA"/>
</dbReference>
<keyword evidence="2" id="KW-1185">Reference proteome</keyword>
<evidence type="ECO:0000313" key="2">
    <source>
        <dbReference type="Proteomes" id="UP001283361"/>
    </source>
</evidence>
<organism evidence="1 2">
    <name type="scientific">Elysia crispata</name>
    <name type="common">lettuce slug</name>
    <dbReference type="NCBI Taxonomy" id="231223"/>
    <lineage>
        <taxon>Eukaryota</taxon>
        <taxon>Metazoa</taxon>
        <taxon>Spiralia</taxon>
        <taxon>Lophotrochozoa</taxon>
        <taxon>Mollusca</taxon>
        <taxon>Gastropoda</taxon>
        <taxon>Heterobranchia</taxon>
        <taxon>Euthyneura</taxon>
        <taxon>Panpulmonata</taxon>
        <taxon>Sacoglossa</taxon>
        <taxon>Placobranchoidea</taxon>
        <taxon>Plakobranchidae</taxon>
        <taxon>Elysia</taxon>
    </lineage>
</organism>
<sequence length="77" mass="8417">MNTPISEASTAVSASLIVMKLTETQDGTVCRFITRAWSKLRSHYPFCFSIVRTPRLGQLNQVPLSCLRASSETGVVG</sequence>